<dbReference type="PROSITE" id="PS50968">
    <property type="entry name" value="BIOTINYL_LIPOYL"/>
    <property type="match status" value="1"/>
</dbReference>
<dbReference type="InterPro" id="IPR036625">
    <property type="entry name" value="E3-bd_dom_sf"/>
</dbReference>
<comment type="similarity">
    <text evidence="2 4">Belongs to the 2-oxoacid dehydrogenase family.</text>
</comment>
<dbReference type="EC" id="2.3.1.-" evidence="4"/>
<dbReference type="PROSITE" id="PS51826">
    <property type="entry name" value="PSBD"/>
    <property type="match status" value="1"/>
</dbReference>
<dbReference type="Pfam" id="PF00364">
    <property type="entry name" value="Biotin_lipoyl"/>
    <property type="match status" value="1"/>
</dbReference>
<dbReference type="InterPro" id="IPR000089">
    <property type="entry name" value="Biotin_lipoyl"/>
</dbReference>
<keyword evidence="8" id="KW-0670">Pyruvate</keyword>
<feature type="region of interest" description="Disordered" evidence="5">
    <location>
        <begin position="174"/>
        <end position="200"/>
    </location>
</feature>
<name>A0A2H5Y6J0_9CHLR</name>
<keyword evidence="3 4" id="KW-0450">Lipoyl</keyword>
<dbReference type="Pfam" id="PF02817">
    <property type="entry name" value="E3_binding"/>
    <property type="match status" value="1"/>
</dbReference>
<evidence type="ECO:0000256" key="2">
    <source>
        <dbReference type="ARBA" id="ARBA00007317"/>
    </source>
</evidence>
<dbReference type="PRINTS" id="PR01217">
    <property type="entry name" value="PRICHEXTENSN"/>
</dbReference>
<dbReference type="SUPFAM" id="SSF47005">
    <property type="entry name" value="Peripheral subunit-binding domain of 2-oxo acid dehydrogenase complex"/>
    <property type="match status" value="1"/>
</dbReference>
<dbReference type="Gene3D" id="4.10.320.10">
    <property type="entry name" value="E3-binding domain"/>
    <property type="match status" value="1"/>
</dbReference>
<comment type="caution">
    <text evidence="8">The sequence shown here is derived from an EMBL/GenBank/DDBJ whole genome shotgun (WGS) entry which is preliminary data.</text>
</comment>
<dbReference type="PANTHER" id="PTHR23151">
    <property type="entry name" value="DIHYDROLIPOAMIDE ACETYL/SUCCINYL-TRANSFERASE-RELATED"/>
    <property type="match status" value="1"/>
</dbReference>
<evidence type="ECO:0000256" key="4">
    <source>
        <dbReference type="RuleBase" id="RU003423"/>
    </source>
</evidence>
<feature type="domain" description="Lipoyl-binding" evidence="6">
    <location>
        <begin position="2"/>
        <end position="77"/>
    </location>
</feature>
<feature type="region of interest" description="Disordered" evidence="5">
    <location>
        <begin position="86"/>
        <end position="136"/>
    </location>
</feature>
<evidence type="ECO:0000313" key="9">
    <source>
        <dbReference type="Proteomes" id="UP000236642"/>
    </source>
</evidence>
<dbReference type="Proteomes" id="UP000236642">
    <property type="component" value="Unassembled WGS sequence"/>
</dbReference>
<dbReference type="InterPro" id="IPR001078">
    <property type="entry name" value="2-oxoacid_DH_actylTfrase"/>
</dbReference>
<dbReference type="InterPro" id="IPR004167">
    <property type="entry name" value="PSBD"/>
</dbReference>
<comment type="cofactor">
    <cofactor evidence="1 4">
        <name>(R)-lipoate</name>
        <dbReference type="ChEBI" id="CHEBI:83088"/>
    </cofactor>
</comment>
<dbReference type="InterPro" id="IPR023213">
    <property type="entry name" value="CAT-like_dom_sf"/>
</dbReference>
<sequence length="422" mass="44526">MATTVTMPKMGFDMVEGKLLRWLKKVGDPVRAGEPLAEIETEKVNIEFEAPASGVLKAVLIEEGTTVPVGTPIAIIGAPDEPVEVPGAAPARAPAPAAAPAPAPAAPPPPPAPAPAAPPAAPTPTPAPGGRVKASPLARRLAREAGIDLREIPGTGPGGRVVKRDIDRYLQARAPTPTPAAPAPAAAPAPPSAPPPTAIPVSPLRQAIARRMTASKQTVPHFYVTVEVDMDEAMAWRARINEALGERGRVSVNDMVVKAAALALREFPALRASYQEGGIVRHEAIHIGIAVALEEGLITVVLRDADKKPLAQIARESKELVERARSGKVRPEDIEGSVFTVSNLGMYEVEHFIAIINPPEAAIMAVGSVREVPVVKNGQLTVGQRMKVTVSADHRVTDGAEVARFLQAFRRYLENPLLLLIE</sequence>
<dbReference type="SUPFAM" id="SSF51230">
    <property type="entry name" value="Single hybrid motif"/>
    <property type="match status" value="1"/>
</dbReference>
<accession>A0A2H5Y6J0</accession>
<evidence type="ECO:0000256" key="5">
    <source>
        <dbReference type="SAM" id="MobiDB-lite"/>
    </source>
</evidence>
<dbReference type="AlphaFoldDB" id="A0A2H5Y6J0"/>
<keyword evidence="4 8" id="KW-0808">Transferase</keyword>
<evidence type="ECO:0000259" key="6">
    <source>
        <dbReference type="PROSITE" id="PS50968"/>
    </source>
</evidence>
<keyword evidence="4 8" id="KW-0012">Acyltransferase</keyword>
<organism evidence="8 9">
    <name type="scientific">Candidatus Thermoflexus japonica</name>
    <dbReference type="NCBI Taxonomy" id="2035417"/>
    <lineage>
        <taxon>Bacteria</taxon>
        <taxon>Bacillati</taxon>
        <taxon>Chloroflexota</taxon>
        <taxon>Thermoflexia</taxon>
        <taxon>Thermoflexales</taxon>
        <taxon>Thermoflexaceae</taxon>
        <taxon>Thermoflexus</taxon>
    </lineage>
</organism>
<evidence type="ECO:0000259" key="7">
    <source>
        <dbReference type="PROSITE" id="PS51826"/>
    </source>
</evidence>
<evidence type="ECO:0000256" key="3">
    <source>
        <dbReference type="ARBA" id="ARBA00022823"/>
    </source>
</evidence>
<feature type="compositionally biased region" description="Pro residues" evidence="5">
    <location>
        <begin position="97"/>
        <end position="127"/>
    </location>
</feature>
<dbReference type="Gene3D" id="2.40.50.100">
    <property type="match status" value="1"/>
</dbReference>
<gene>
    <name evidence="8" type="primary">pdhC_3</name>
    <name evidence="8" type="ORF">HRbin22_01308</name>
</gene>
<dbReference type="GO" id="GO:0016746">
    <property type="term" value="F:acyltransferase activity"/>
    <property type="evidence" value="ECO:0007669"/>
    <property type="project" value="UniProtKB-KW"/>
</dbReference>
<reference evidence="9" key="1">
    <citation type="submission" date="2017-09" db="EMBL/GenBank/DDBJ databases">
        <title>Metaegenomics of thermophilic ammonia-oxidizing enrichment culture.</title>
        <authorList>
            <person name="Kato S."/>
            <person name="Suzuki K."/>
        </authorList>
    </citation>
    <scope>NUCLEOTIDE SEQUENCE [LARGE SCALE GENOMIC DNA]</scope>
</reference>
<dbReference type="Gene3D" id="3.30.559.10">
    <property type="entry name" value="Chloramphenicol acetyltransferase-like domain"/>
    <property type="match status" value="1"/>
</dbReference>
<evidence type="ECO:0000313" key="8">
    <source>
        <dbReference type="EMBL" id="GBD09061.1"/>
    </source>
</evidence>
<dbReference type="Pfam" id="PF00198">
    <property type="entry name" value="2-oxoacid_dh"/>
    <property type="match status" value="1"/>
</dbReference>
<dbReference type="InterPro" id="IPR045257">
    <property type="entry name" value="E2/Pdx1"/>
</dbReference>
<evidence type="ECO:0000256" key="1">
    <source>
        <dbReference type="ARBA" id="ARBA00001938"/>
    </source>
</evidence>
<feature type="compositionally biased region" description="Pro residues" evidence="5">
    <location>
        <begin position="176"/>
        <end position="198"/>
    </location>
</feature>
<dbReference type="InterPro" id="IPR011053">
    <property type="entry name" value="Single_hybrid_motif"/>
</dbReference>
<feature type="domain" description="Peripheral subunit-binding (PSBD)" evidence="7">
    <location>
        <begin position="133"/>
        <end position="170"/>
    </location>
</feature>
<dbReference type="EMBL" id="BEHY01000025">
    <property type="protein sequence ID" value="GBD09061.1"/>
    <property type="molecule type" value="Genomic_DNA"/>
</dbReference>
<protein>
    <recommendedName>
        <fullName evidence="4">Dihydrolipoamide acetyltransferase component of pyruvate dehydrogenase complex</fullName>
        <ecNumber evidence="4">2.3.1.-</ecNumber>
    </recommendedName>
</protein>
<dbReference type="CDD" id="cd06849">
    <property type="entry name" value="lipoyl_domain"/>
    <property type="match status" value="1"/>
</dbReference>
<dbReference type="SUPFAM" id="SSF52777">
    <property type="entry name" value="CoA-dependent acyltransferases"/>
    <property type="match status" value="1"/>
</dbReference>
<dbReference type="InterPro" id="IPR003016">
    <property type="entry name" value="2-oxoA_DH_lipoyl-BS"/>
</dbReference>
<proteinExistence type="inferred from homology"/>
<dbReference type="GO" id="GO:0045254">
    <property type="term" value="C:pyruvate dehydrogenase complex"/>
    <property type="evidence" value="ECO:0007669"/>
    <property type="project" value="InterPro"/>
</dbReference>
<dbReference type="PANTHER" id="PTHR23151:SF90">
    <property type="entry name" value="DIHYDROLIPOYLLYSINE-RESIDUE ACETYLTRANSFERASE COMPONENT OF PYRUVATE DEHYDROGENASE COMPLEX, MITOCHONDRIAL-RELATED"/>
    <property type="match status" value="1"/>
</dbReference>
<dbReference type="PROSITE" id="PS00189">
    <property type="entry name" value="LIPOYL"/>
    <property type="match status" value="1"/>
</dbReference>
<dbReference type="GO" id="GO:0006086">
    <property type="term" value="P:pyruvate decarboxylation to acetyl-CoA"/>
    <property type="evidence" value="ECO:0007669"/>
    <property type="project" value="InterPro"/>
</dbReference>